<keyword evidence="2" id="KW-1185">Reference proteome</keyword>
<dbReference type="AlphaFoldDB" id="A0AAV5WXT8"/>
<accession>A0AAV5WXT8</accession>
<comment type="caution">
    <text evidence="1">The sequence shown here is derived from an EMBL/GenBank/DDBJ whole genome shotgun (WGS) entry which is preliminary data.</text>
</comment>
<feature type="non-terminal residue" evidence="1">
    <location>
        <position position="97"/>
    </location>
</feature>
<feature type="non-terminal residue" evidence="1">
    <location>
        <position position="1"/>
    </location>
</feature>
<dbReference type="Proteomes" id="UP001432322">
    <property type="component" value="Unassembled WGS sequence"/>
</dbReference>
<gene>
    <name evidence="1" type="ORF">PFISCL1PPCAC_28178</name>
</gene>
<organism evidence="1 2">
    <name type="scientific">Pristionchus fissidentatus</name>
    <dbReference type="NCBI Taxonomy" id="1538716"/>
    <lineage>
        <taxon>Eukaryota</taxon>
        <taxon>Metazoa</taxon>
        <taxon>Ecdysozoa</taxon>
        <taxon>Nematoda</taxon>
        <taxon>Chromadorea</taxon>
        <taxon>Rhabditida</taxon>
        <taxon>Rhabditina</taxon>
        <taxon>Diplogasteromorpha</taxon>
        <taxon>Diplogasteroidea</taxon>
        <taxon>Neodiplogasteridae</taxon>
        <taxon>Pristionchus</taxon>
    </lineage>
</organism>
<protein>
    <submittedName>
        <fullName evidence="1">Uncharacterized protein</fullName>
    </submittedName>
</protein>
<name>A0AAV5WXT8_9BILA</name>
<sequence length="97" mass="10946">SGRSTVYFFTTRSMIAKSSDYEIVPRDMPVPNIFENAHINTIDVTDLNPSQSALVLSVLAKTTYKCIGMHKWQDEAEDHPIRLLTSLAVSKNFKKSE</sequence>
<evidence type="ECO:0000313" key="1">
    <source>
        <dbReference type="EMBL" id="GMT36881.1"/>
    </source>
</evidence>
<dbReference type="EMBL" id="BTSY01000007">
    <property type="protein sequence ID" value="GMT36881.1"/>
    <property type="molecule type" value="Genomic_DNA"/>
</dbReference>
<reference evidence="1" key="1">
    <citation type="submission" date="2023-10" db="EMBL/GenBank/DDBJ databases">
        <title>Genome assembly of Pristionchus species.</title>
        <authorList>
            <person name="Yoshida K."/>
            <person name="Sommer R.J."/>
        </authorList>
    </citation>
    <scope>NUCLEOTIDE SEQUENCE</scope>
    <source>
        <strain evidence="1">RS5133</strain>
    </source>
</reference>
<evidence type="ECO:0000313" key="2">
    <source>
        <dbReference type="Proteomes" id="UP001432322"/>
    </source>
</evidence>
<proteinExistence type="predicted"/>